<evidence type="ECO:0000256" key="1">
    <source>
        <dbReference type="ARBA" id="ARBA00007749"/>
    </source>
</evidence>
<dbReference type="EMBL" id="LJBN01000181">
    <property type="protein sequence ID" value="OOQ84438.1"/>
    <property type="molecule type" value="Genomic_DNA"/>
</dbReference>
<evidence type="ECO:0000313" key="7">
    <source>
        <dbReference type="Proteomes" id="UP000190744"/>
    </source>
</evidence>
<dbReference type="AlphaFoldDB" id="A0A1S9RH98"/>
<dbReference type="InterPro" id="IPR051013">
    <property type="entry name" value="MBL_superfamily_lactonases"/>
</dbReference>
<evidence type="ECO:0000256" key="4">
    <source>
        <dbReference type="ARBA" id="ARBA00022833"/>
    </source>
</evidence>
<dbReference type="CDD" id="cd07730">
    <property type="entry name" value="metallo-hydrolase-like_MBL-fold"/>
    <property type="match status" value="1"/>
</dbReference>
<evidence type="ECO:0000259" key="5">
    <source>
        <dbReference type="SMART" id="SM00849"/>
    </source>
</evidence>
<gene>
    <name evidence="6" type="ORF">PEBR_30512</name>
</gene>
<evidence type="ECO:0000313" key="6">
    <source>
        <dbReference type="EMBL" id="OOQ84438.1"/>
    </source>
</evidence>
<evidence type="ECO:0000256" key="2">
    <source>
        <dbReference type="ARBA" id="ARBA00022723"/>
    </source>
</evidence>
<keyword evidence="4" id="KW-0862">Zinc</keyword>
<proteinExistence type="inferred from homology"/>
<dbReference type="InterPro" id="IPR036866">
    <property type="entry name" value="RibonucZ/Hydroxyglut_hydro"/>
</dbReference>
<keyword evidence="3" id="KW-0378">Hydrolase</keyword>
<dbReference type="Pfam" id="PF00753">
    <property type="entry name" value="Lactamase_B"/>
    <property type="match status" value="1"/>
</dbReference>
<dbReference type="Proteomes" id="UP000190744">
    <property type="component" value="Unassembled WGS sequence"/>
</dbReference>
<dbReference type="GO" id="GO:0046872">
    <property type="term" value="F:metal ion binding"/>
    <property type="evidence" value="ECO:0007669"/>
    <property type="project" value="UniProtKB-KW"/>
</dbReference>
<organism evidence="6 7">
    <name type="scientific">Penicillium brasilianum</name>
    <dbReference type="NCBI Taxonomy" id="104259"/>
    <lineage>
        <taxon>Eukaryota</taxon>
        <taxon>Fungi</taxon>
        <taxon>Dikarya</taxon>
        <taxon>Ascomycota</taxon>
        <taxon>Pezizomycotina</taxon>
        <taxon>Eurotiomycetes</taxon>
        <taxon>Eurotiomycetidae</taxon>
        <taxon>Eurotiales</taxon>
        <taxon>Aspergillaceae</taxon>
        <taxon>Penicillium</taxon>
    </lineage>
</organism>
<comment type="caution">
    <text evidence="6">The sequence shown here is derived from an EMBL/GenBank/DDBJ whole genome shotgun (WGS) entry which is preliminary data.</text>
</comment>
<sequence>MDPALATKDRLPTGAWAQVSVIDSASLSNLPLEPYFHCNVPQLQRVTVPAFSFVITNQQGRCVLFDLGLRKDWPKLAPIAVAEVHNDELGINCEQDVRDVLEEHDFCIDNIEAIILRLLAPHHHFDHIGDPSRFPSSTALVVGPGVCEALMPGYPDQENSEILTSDYSGRTVREIDFTSTDLFILGLPALDYFGDGSMYLLSTPGHAVGHMAALVRTTASPDSFVLLGGDACHHCGELRPSPGRPLPTNAPSCVMRFLEEHSNDRTQPFFRIQRDTRFAVYCHNSDEAEETIVRLQQFDALENVMIIFAHDASLKTVVHEFPATLNDWLIKGWGRSCRWRFLRDFEP</sequence>
<keyword evidence="2" id="KW-0479">Metal-binding</keyword>
<feature type="domain" description="Metallo-beta-lactamase" evidence="5">
    <location>
        <begin position="49"/>
        <end position="283"/>
    </location>
</feature>
<dbReference type="PANTHER" id="PTHR42978:SF5">
    <property type="entry name" value="METALLO-BETA-LACTAMASE DOMAIN-CONTAINING PROTEIN"/>
    <property type="match status" value="1"/>
</dbReference>
<dbReference type="SUPFAM" id="SSF56281">
    <property type="entry name" value="Metallo-hydrolase/oxidoreductase"/>
    <property type="match status" value="1"/>
</dbReference>
<comment type="similarity">
    <text evidence="1">Belongs to the metallo-beta-lactamase superfamily.</text>
</comment>
<dbReference type="SMART" id="SM00849">
    <property type="entry name" value="Lactamase_B"/>
    <property type="match status" value="1"/>
</dbReference>
<dbReference type="PANTHER" id="PTHR42978">
    <property type="entry name" value="QUORUM-QUENCHING LACTONASE YTNP-RELATED-RELATED"/>
    <property type="match status" value="1"/>
</dbReference>
<dbReference type="InterPro" id="IPR001279">
    <property type="entry name" value="Metallo-B-lactamas"/>
</dbReference>
<dbReference type="Gene3D" id="3.60.15.10">
    <property type="entry name" value="Ribonuclease Z/Hydroxyacylglutathione hydrolase-like"/>
    <property type="match status" value="1"/>
</dbReference>
<evidence type="ECO:0000256" key="3">
    <source>
        <dbReference type="ARBA" id="ARBA00022801"/>
    </source>
</evidence>
<protein>
    <recommendedName>
        <fullName evidence="5">Metallo-beta-lactamase domain-containing protein</fullName>
    </recommendedName>
</protein>
<name>A0A1S9RH98_PENBI</name>
<dbReference type="GO" id="GO:0016787">
    <property type="term" value="F:hydrolase activity"/>
    <property type="evidence" value="ECO:0007669"/>
    <property type="project" value="UniProtKB-KW"/>
</dbReference>
<accession>A0A1S9RH98</accession>
<reference evidence="7" key="1">
    <citation type="submission" date="2015-09" db="EMBL/GenBank/DDBJ databases">
        <authorList>
            <person name="Fill T.P."/>
            <person name="Baretta J.F."/>
            <person name="de Almeida L.G."/>
            <person name="Rocha M."/>
            <person name="de Souza D.H."/>
            <person name="Malavazi I."/>
            <person name="Cerdeira L.T."/>
            <person name="Hong H."/>
            <person name="Samborskyy M."/>
            <person name="de Vasconcelos A.T."/>
            <person name="Leadlay P."/>
            <person name="Rodrigues-Filho E."/>
        </authorList>
    </citation>
    <scope>NUCLEOTIDE SEQUENCE [LARGE SCALE GENOMIC DNA]</scope>
    <source>
        <strain evidence="7">LaBioMMi 136</strain>
    </source>
</reference>